<evidence type="ECO:0000256" key="3">
    <source>
        <dbReference type="ARBA" id="ARBA00023163"/>
    </source>
</evidence>
<evidence type="ECO:0008006" key="10">
    <source>
        <dbReference type="Google" id="ProtNLM"/>
    </source>
</evidence>
<dbReference type="GO" id="GO:0005634">
    <property type="term" value="C:nucleus"/>
    <property type="evidence" value="ECO:0007669"/>
    <property type="project" value="UniProtKB-SubCell"/>
</dbReference>
<evidence type="ECO:0000256" key="2">
    <source>
        <dbReference type="ARBA" id="ARBA00023015"/>
    </source>
</evidence>
<comment type="caution">
    <text evidence="8">The sequence shown here is derived from an EMBL/GenBank/DDBJ whole genome shotgun (WGS) entry which is preliminary data.</text>
</comment>
<evidence type="ECO:0000259" key="7">
    <source>
        <dbReference type="Pfam" id="PF25826"/>
    </source>
</evidence>
<name>A0AAN7R9E6_TRANT</name>
<dbReference type="Proteomes" id="UP001346149">
    <property type="component" value="Unassembled WGS sequence"/>
</dbReference>
<dbReference type="GO" id="GO:0003714">
    <property type="term" value="F:transcription corepressor activity"/>
    <property type="evidence" value="ECO:0007669"/>
    <property type="project" value="TreeGrafter"/>
</dbReference>
<feature type="region of interest" description="Disordered" evidence="5">
    <location>
        <begin position="539"/>
        <end position="572"/>
    </location>
</feature>
<dbReference type="AlphaFoldDB" id="A0AAN7R9E6"/>
<dbReference type="InterPro" id="IPR056067">
    <property type="entry name" value="DUF7650"/>
</dbReference>
<protein>
    <recommendedName>
        <fullName evidence="10">SANT domain-containing protein</fullName>
    </recommendedName>
</protein>
<feature type="compositionally biased region" description="Basic and acidic residues" evidence="5">
    <location>
        <begin position="553"/>
        <end position="565"/>
    </location>
</feature>
<evidence type="ECO:0000259" key="6">
    <source>
        <dbReference type="Pfam" id="PF24662"/>
    </source>
</evidence>
<evidence type="ECO:0000256" key="5">
    <source>
        <dbReference type="SAM" id="MobiDB-lite"/>
    </source>
</evidence>
<feature type="domain" description="DUF7952" evidence="7">
    <location>
        <begin position="132"/>
        <end position="258"/>
    </location>
</feature>
<keyword evidence="4" id="KW-0539">Nucleus</keyword>
<evidence type="ECO:0000313" key="8">
    <source>
        <dbReference type="EMBL" id="KAK4796924.1"/>
    </source>
</evidence>
<proteinExistence type="predicted"/>
<dbReference type="Pfam" id="PF25826">
    <property type="entry name" value="DUF7952"/>
    <property type="match status" value="1"/>
</dbReference>
<evidence type="ECO:0000256" key="1">
    <source>
        <dbReference type="ARBA" id="ARBA00004123"/>
    </source>
</evidence>
<gene>
    <name evidence="8" type="ORF">SAY86_029250</name>
</gene>
<dbReference type="PANTHER" id="PTHR13859:SF11">
    <property type="entry name" value="GRUNGE, ISOFORM J"/>
    <property type="match status" value="1"/>
</dbReference>
<dbReference type="PANTHER" id="PTHR13859">
    <property type="entry name" value="ATROPHIN-RELATED"/>
    <property type="match status" value="1"/>
</dbReference>
<dbReference type="EMBL" id="JAXQNO010000006">
    <property type="protein sequence ID" value="KAK4796924.1"/>
    <property type="molecule type" value="Genomic_DNA"/>
</dbReference>
<evidence type="ECO:0000256" key="4">
    <source>
        <dbReference type="ARBA" id="ARBA00023242"/>
    </source>
</evidence>
<sequence length="715" mass="81313">MDMVVTTLGGDLVEGKSCNLTSSSESNEEFILYKEPQIVPQVGEEHQVALPDLVPCSKYYEQLQIEVMDEDKYDYIRGLPLSIIWVQSGPDNDKNVLGASKENVSSVMKEKDNNRNDSFPVPGSSYKPFSLREEDTFLLGLYIFGRDFLQVKNFTGCKNIGEILSHYYGKFYKSQGYKKWLECKKRSRKYAYGKKLFTGSRQKELLSRLHPPLSEESKTELLEVSKMFTKGKLPLDKYVMTLKNLVGLNCLVKAVGIGEGKHDLTRMVVEKSDRAAHFHTQLLTRKSCVTNSPEDILTFLQGGGRLSKAISHDLFWEAIWPRLLAKGWHSEQSPSGIFSKECLVFLFPGVKKFSRYNLVKGRHYLDSVFDVLDKVASDPRILDLSDESGEEGRRPHNQDKGYKVEEMNLAIKMSSNQDHCYHPVPRTQSCGVTEDVRFTIIDTSTTVASGESGKLMEVRALPDKSNFALLRTHLMGYDEKSVEVETKAWDLSRESKYLSFNMVESDMFDPVNIIRFNEKETPANNKEVNDSLHQTVQKSIRDDAMCQRKHPKKPGDRNSSDPEPRKRQKMKVFPENQMESCSVFGKQVEPHVNKQECSYLPATNLIEDGNLIVAEKNENAQKSQPLVLIDLNMPIMPDPETFEPGNVEIPIEQPSQPSQQEGMPITVNDYHLPTHSEPQTSTNTQRHSGRNRLMSAKALEALTSGLMIMETRRRR</sequence>
<feature type="domain" description="DUF7650" evidence="6">
    <location>
        <begin position="294"/>
        <end position="379"/>
    </location>
</feature>
<reference evidence="8 9" key="1">
    <citation type="journal article" date="2023" name="Hortic Res">
        <title>Pangenome of water caltrop reveals structural variations and asymmetric subgenome divergence after allopolyploidization.</title>
        <authorList>
            <person name="Zhang X."/>
            <person name="Chen Y."/>
            <person name="Wang L."/>
            <person name="Yuan Y."/>
            <person name="Fang M."/>
            <person name="Shi L."/>
            <person name="Lu R."/>
            <person name="Comes H.P."/>
            <person name="Ma Y."/>
            <person name="Chen Y."/>
            <person name="Huang G."/>
            <person name="Zhou Y."/>
            <person name="Zheng Z."/>
            <person name="Qiu Y."/>
        </authorList>
    </citation>
    <scope>NUCLEOTIDE SEQUENCE [LARGE SCALE GENOMIC DNA]</scope>
    <source>
        <strain evidence="8">F231</strain>
    </source>
</reference>
<dbReference type="InterPro" id="IPR057712">
    <property type="entry name" value="DUF7952"/>
</dbReference>
<keyword evidence="3" id="KW-0804">Transcription</keyword>
<dbReference type="Pfam" id="PF24662">
    <property type="entry name" value="DUF7650"/>
    <property type="match status" value="1"/>
</dbReference>
<accession>A0AAN7R9E6</accession>
<evidence type="ECO:0000313" key="9">
    <source>
        <dbReference type="Proteomes" id="UP001346149"/>
    </source>
</evidence>
<keyword evidence="9" id="KW-1185">Reference proteome</keyword>
<keyword evidence="2" id="KW-0805">Transcription regulation</keyword>
<organism evidence="8 9">
    <name type="scientific">Trapa natans</name>
    <name type="common">Water chestnut</name>
    <dbReference type="NCBI Taxonomy" id="22666"/>
    <lineage>
        <taxon>Eukaryota</taxon>
        <taxon>Viridiplantae</taxon>
        <taxon>Streptophyta</taxon>
        <taxon>Embryophyta</taxon>
        <taxon>Tracheophyta</taxon>
        <taxon>Spermatophyta</taxon>
        <taxon>Magnoliopsida</taxon>
        <taxon>eudicotyledons</taxon>
        <taxon>Gunneridae</taxon>
        <taxon>Pentapetalae</taxon>
        <taxon>rosids</taxon>
        <taxon>malvids</taxon>
        <taxon>Myrtales</taxon>
        <taxon>Lythraceae</taxon>
        <taxon>Trapa</taxon>
    </lineage>
</organism>
<comment type="subcellular location">
    <subcellularLocation>
        <location evidence="1">Nucleus</location>
    </subcellularLocation>
</comment>